<evidence type="ECO:0000256" key="10">
    <source>
        <dbReference type="RuleBase" id="RU369038"/>
    </source>
</evidence>
<dbReference type="SMART" id="SM00389">
    <property type="entry name" value="HOX"/>
    <property type="match status" value="1"/>
</dbReference>
<evidence type="ECO:0000256" key="4">
    <source>
        <dbReference type="ARBA" id="ARBA00023155"/>
    </source>
</evidence>
<keyword evidence="2 10" id="KW-0805">Transcription regulation</keyword>
<evidence type="ECO:0000256" key="6">
    <source>
        <dbReference type="ARBA" id="ARBA00023242"/>
    </source>
</evidence>
<evidence type="ECO:0000256" key="3">
    <source>
        <dbReference type="ARBA" id="ARBA00023125"/>
    </source>
</evidence>
<dbReference type="GO" id="GO:0000981">
    <property type="term" value="F:DNA-binding transcription factor activity, RNA polymerase II-specific"/>
    <property type="evidence" value="ECO:0007669"/>
    <property type="project" value="UniProtKB-UniRule"/>
</dbReference>
<proteinExistence type="inferred from homology"/>
<evidence type="ECO:0000256" key="7">
    <source>
        <dbReference type="ARBA" id="ARBA00025748"/>
    </source>
</evidence>
<reference evidence="14" key="1">
    <citation type="submission" date="2023-10" db="EMBL/GenBank/DDBJ databases">
        <title>Chromosome-level genome of the transformable northern wattle, Acacia crassicarpa.</title>
        <authorList>
            <person name="Massaro I."/>
            <person name="Sinha N.R."/>
            <person name="Poethig S."/>
            <person name="Leichty A.R."/>
        </authorList>
    </citation>
    <scope>NUCLEOTIDE SEQUENCE</scope>
    <source>
        <strain evidence="14">Acra3RX</strain>
        <tissue evidence="14">Leaf</tissue>
    </source>
</reference>
<dbReference type="CDD" id="cd00086">
    <property type="entry name" value="homeodomain"/>
    <property type="match status" value="1"/>
</dbReference>
<feature type="compositionally biased region" description="Low complexity" evidence="12">
    <location>
        <begin position="19"/>
        <end position="31"/>
    </location>
</feature>
<keyword evidence="15" id="KW-1185">Reference proteome</keyword>
<dbReference type="Pfam" id="PF02183">
    <property type="entry name" value="HALZ"/>
    <property type="match status" value="1"/>
</dbReference>
<evidence type="ECO:0000256" key="5">
    <source>
        <dbReference type="ARBA" id="ARBA00023163"/>
    </source>
</evidence>
<dbReference type="Proteomes" id="UP001293593">
    <property type="component" value="Unassembled WGS sequence"/>
</dbReference>
<dbReference type="EMBL" id="JAWXYG010000007">
    <property type="protein sequence ID" value="KAK4267049.1"/>
    <property type="molecule type" value="Genomic_DNA"/>
</dbReference>
<evidence type="ECO:0000256" key="1">
    <source>
        <dbReference type="ARBA" id="ARBA00004123"/>
    </source>
</evidence>
<dbReference type="PRINTS" id="PR00031">
    <property type="entry name" value="HTHREPRESSR"/>
</dbReference>
<comment type="caution">
    <text evidence="14">The sequence shown here is derived from an EMBL/GenBank/DDBJ whole genome shotgun (WGS) entry which is preliminary data.</text>
</comment>
<comment type="subcellular location">
    <subcellularLocation>
        <location evidence="1 8 9">Nucleus</location>
    </subcellularLocation>
</comment>
<feature type="region of interest" description="Disordered" evidence="12">
    <location>
        <begin position="15"/>
        <end position="47"/>
    </location>
</feature>
<feature type="domain" description="Homeobox" evidence="13">
    <location>
        <begin position="39"/>
        <end position="99"/>
    </location>
</feature>
<keyword evidence="4 8" id="KW-0371">Homeobox</keyword>
<comment type="similarity">
    <text evidence="7 10">Belongs to the HD-ZIP homeobox family. Class I subfamily.</text>
</comment>
<dbReference type="GO" id="GO:0005634">
    <property type="term" value="C:nucleus"/>
    <property type="evidence" value="ECO:0007669"/>
    <property type="project" value="UniProtKB-SubCell"/>
</dbReference>
<comment type="function">
    <text evidence="10">Transcription factor.</text>
</comment>
<dbReference type="PANTHER" id="PTHR24326">
    <property type="entry name" value="HOMEOBOX-LEUCINE ZIPPER PROTEIN"/>
    <property type="match status" value="1"/>
</dbReference>
<dbReference type="SUPFAM" id="SSF46689">
    <property type="entry name" value="Homeodomain-like"/>
    <property type="match status" value="1"/>
</dbReference>
<evidence type="ECO:0000256" key="11">
    <source>
        <dbReference type="SAM" id="Coils"/>
    </source>
</evidence>
<dbReference type="InterPro" id="IPR001356">
    <property type="entry name" value="HD"/>
</dbReference>
<dbReference type="InterPro" id="IPR009057">
    <property type="entry name" value="Homeodomain-like_sf"/>
</dbReference>
<feature type="compositionally biased region" description="Basic residues" evidence="12">
    <location>
        <begin position="35"/>
        <end position="46"/>
    </location>
</feature>
<name>A0AAE1K6N5_9FABA</name>
<evidence type="ECO:0000313" key="14">
    <source>
        <dbReference type="EMBL" id="KAK4267049.1"/>
    </source>
</evidence>
<feature type="coiled-coil region" evidence="11">
    <location>
        <begin position="105"/>
        <end position="142"/>
    </location>
</feature>
<evidence type="ECO:0000259" key="13">
    <source>
        <dbReference type="PROSITE" id="PS50071"/>
    </source>
</evidence>
<evidence type="ECO:0000256" key="9">
    <source>
        <dbReference type="RuleBase" id="RU000682"/>
    </source>
</evidence>
<evidence type="ECO:0000256" key="2">
    <source>
        <dbReference type="ARBA" id="ARBA00023015"/>
    </source>
</evidence>
<organism evidence="14 15">
    <name type="scientific">Acacia crassicarpa</name>
    <name type="common">northern wattle</name>
    <dbReference type="NCBI Taxonomy" id="499986"/>
    <lineage>
        <taxon>Eukaryota</taxon>
        <taxon>Viridiplantae</taxon>
        <taxon>Streptophyta</taxon>
        <taxon>Embryophyta</taxon>
        <taxon>Tracheophyta</taxon>
        <taxon>Spermatophyta</taxon>
        <taxon>Magnoliopsida</taxon>
        <taxon>eudicotyledons</taxon>
        <taxon>Gunneridae</taxon>
        <taxon>Pentapetalae</taxon>
        <taxon>rosids</taxon>
        <taxon>fabids</taxon>
        <taxon>Fabales</taxon>
        <taxon>Fabaceae</taxon>
        <taxon>Caesalpinioideae</taxon>
        <taxon>mimosoid clade</taxon>
        <taxon>Acacieae</taxon>
        <taxon>Acacia</taxon>
    </lineage>
</organism>
<dbReference type="InterPro" id="IPR003106">
    <property type="entry name" value="Leu_zip_homeo"/>
</dbReference>
<dbReference type="InterPro" id="IPR045224">
    <property type="entry name" value="HDZip_class_I_plant"/>
</dbReference>
<dbReference type="GO" id="GO:0043565">
    <property type="term" value="F:sequence-specific DNA binding"/>
    <property type="evidence" value="ECO:0007669"/>
    <property type="project" value="InterPro"/>
</dbReference>
<evidence type="ECO:0000256" key="12">
    <source>
        <dbReference type="SAM" id="MobiDB-lite"/>
    </source>
</evidence>
<dbReference type="PANTHER" id="PTHR24326:SF122">
    <property type="entry name" value="HOMEOBOX-LEUCINE ZIPPER PROTEIN HOX6"/>
    <property type="match status" value="1"/>
</dbReference>
<gene>
    <name evidence="14" type="ORF">QN277_023889</name>
</gene>
<evidence type="ECO:0000256" key="8">
    <source>
        <dbReference type="PROSITE-ProRule" id="PRU00108"/>
    </source>
</evidence>
<keyword evidence="5 10" id="KW-0804">Transcription</keyword>
<sequence>MSVHYSEFSHSAAAEAYNSTTPTSSSSSSPTRTCSIRKKKNSSSKKRFSDDQIKLLESIFETESKLDHTKKLQLASELGLQPRQVAIWFQNRRARSKSKHIQRSYNLLQENYDALASKFEALKKENHALLQELQKLRDLEDRNFCYKKVRDENLMNRECGKAEVKQSSSSMERSEKVLGVLSDDDRSLRTEYFGLEEEEPTILNSQEVWRNLKSTDELLPQSDDSAYQWGDFWS</sequence>
<keyword evidence="3 8" id="KW-0238">DNA-binding</keyword>
<accession>A0AAE1K6N5</accession>
<dbReference type="PROSITE" id="PS00027">
    <property type="entry name" value="HOMEOBOX_1"/>
    <property type="match status" value="1"/>
</dbReference>
<evidence type="ECO:0000313" key="15">
    <source>
        <dbReference type="Proteomes" id="UP001293593"/>
    </source>
</evidence>
<dbReference type="Pfam" id="PF00046">
    <property type="entry name" value="Homeodomain"/>
    <property type="match status" value="1"/>
</dbReference>
<dbReference type="GO" id="GO:0045893">
    <property type="term" value="P:positive regulation of DNA-templated transcription"/>
    <property type="evidence" value="ECO:0007669"/>
    <property type="project" value="TreeGrafter"/>
</dbReference>
<keyword evidence="11" id="KW-0175">Coiled coil</keyword>
<dbReference type="InterPro" id="IPR000047">
    <property type="entry name" value="HTH_motif"/>
</dbReference>
<protein>
    <recommendedName>
        <fullName evidence="10">Homeobox-leucine zipper protein</fullName>
    </recommendedName>
    <alternativeName>
        <fullName evidence="10">HD-ZIP protein</fullName>
    </alternativeName>
    <alternativeName>
        <fullName evidence="10">Homeodomain transcription factor</fullName>
    </alternativeName>
</protein>
<dbReference type="PROSITE" id="PS50071">
    <property type="entry name" value="HOMEOBOX_2"/>
    <property type="match status" value="1"/>
</dbReference>
<dbReference type="AlphaFoldDB" id="A0AAE1K6N5"/>
<dbReference type="InterPro" id="IPR017970">
    <property type="entry name" value="Homeobox_CS"/>
</dbReference>
<keyword evidence="6 8" id="KW-0539">Nucleus</keyword>
<feature type="DNA-binding region" description="Homeobox" evidence="8">
    <location>
        <begin position="41"/>
        <end position="100"/>
    </location>
</feature>
<dbReference type="Gene3D" id="1.10.10.60">
    <property type="entry name" value="Homeodomain-like"/>
    <property type="match status" value="1"/>
</dbReference>